<dbReference type="PANTHER" id="PTHR43179">
    <property type="entry name" value="RHAMNOSYLTRANSFERASE WBBL"/>
    <property type="match status" value="1"/>
</dbReference>
<organism evidence="1 2">
    <name type="scientific">Trueperella pecoris</name>
    <dbReference type="NCBI Taxonomy" id="2733571"/>
    <lineage>
        <taxon>Bacteria</taxon>
        <taxon>Bacillati</taxon>
        <taxon>Actinomycetota</taxon>
        <taxon>Actinomycetes</taxon>
        <taxon>Actinomycetales</taxon>
        <taxon>Actinomycetaceae</taxon>
        <taxon>Trueperella</taxon>
    </lineage>
</organism>
<sequence>MKILAIYRDVLSRSLAREAYRNSQGERWGWDLLEVGAGDFGMPSHLDGLGDPEEYVWVRPSGVVPACGAHEAVAVWLEHSAAAAFYGDSLAAGRYITRPRSERFSLWAMPSAGDSIIVRARILRDVLANLIEPRQWWYQLRLAAIDAGIEHIPAFLDSWDERLLPDTPGVGTTSFSWNERAEVLQKHAYVTARALSDSSGPLRMAGNIDKARVSVIIPSIGSPISTPEGNEPALLRCLRTLVGTAGDHLAQAVVVAGSRMPQSVLDEAHEIAGELLSVERVADPFNFSTSINTGALASHGTHLLLLNDDVEATAPGWLDSMLGLVTLPDVGAVGAQLLFPDGTIQHAGIIINPASLEPNHLYMHLPAADISDAAASMQSHFLAVTGACLLVSKENFWAVGGMTEELPLNYNDVDFCLKLHACGLTNMQDNTVSLIHRESTSRESVLTDKESTWLHQWAGWIGQDPFVNVWS</sequence>
<reference evidence="1 2" key="1">
    <citation type="submission" date="2020-10" db="EMBL/GenBank/DDBJ databases">
        <title>Trueperella pecoris sp. nov. isolated from bovine and porcine specimens.</title>
        <authorList>
            <person name="Schoenecker L."/>
            <person name="Schnydrig P."/>
            <person name="Brodard I."/>
            <person name="Thomann A."/>
            <person name="Hemphill A."/>
            <person name="Rodriguez-Campos S."/>
            <person name="Perreten V."/>
            <person name="Jores J."/>
            <person name="Kittl S."/>
        </authorList>
    </citation>
    <scope>NUCLEOTIDE SEQUENCE [LARGE SCALE GENOMIC DNA]</scope>
    <source>
        <strain evidence="1 2">19OD0592</strain>
    </source>
</reference>
<keyword evidence="1" id="KW-0808">Transferase</keyword>
<dbReference type="PANTHER" id="PTHR43179:SF7">
    <property type="entry name" value="RHAMNOSYLTRANSFERASE WBBL"/>
    <property type="match status" value="1"/>
</dbReference>
<evidence type="ECO:0000313" key="1">
    <source>
        <dbReference type="EMBL" id="QOR47243.1"/>
    </source>
</evidence>
<dbReference type="EMBL" id="CP063212">
    <property type="protein sequence ID" value="QOR47243.1"/>
    <property type="molecule type" value="Genomic_DNA"/>
</dbReference>
<dbReference type="InterPro" id="IPR029044">
    <property type="entry name" value="Nucleotide-diphossugar_trans"/>
</dbReference>
<evidence type="ECO:0000313" key="2">
    <source>
        <dbReference type="Proteomes" id="UP000594961"/>
    </source>
</evidence>
<accession>A0A7M1QZC4</accession>
<proteinExistence type="predicted"/>
<dbReference type="GO" id="GO:0016740">
    <property type="term" value="F:transferase activity"/>
    <property type="evidence" value="ECO:0007669"/>
    <property type="project" value="UniProtKB-KW"/>
</dbReference>
<protein>
    <submittedName>
        <fullName evidence="1">Glycosyltransferase family 2 protein</fullName>
    </submittedName>
</protein>
<dbReference type="AlphaFoldDB" id="A0A7M1QZC4"/>
<dbReference type="SUPFAM" id="SSF53448">
    <property type="entry name" value="Nucleotide-diphospho-sugar transferases"/>
    <property type="match status" value="1"/>
</dbReference>
<gene>
    <name evidence="1" type="ORF">INS90_08230</name>
</gene>
<dbReference type="RefSeq" id="WP_197552295.1">
    <property type="nucleotide sequence ID" value="NZ_CP063212.1"/>
</dbReference>
<dbReference type="Proteomes" id="UP000594961">
    <property type="component" value="Chromosome"/>
</dbReference>
<name>A0A7M1QZC4_9ACTO</name>
<dbReference type="Gene3D" id="3.90.550.10">
    <property type="entry name" value="Spore Coat Polysaccharide Biosynthesis Protein SpsA, Chain A"/>
    <property type="match status" value="1"/>
</dbReference>